<gene>
    <name evidence="1" type="ORF">O6H91_01G009800</name>
</gene>
<organism evidence="1 2">
    <name type="scientific">Diphasiastrum complanatum</name>
    <name type="common">Issler's clubmoss</name>
    <name type="synonym">Lycopodium complanatum</name>
    <dbReference type="NCBI Taxonomy" id="34168"/>
    <lineage>
        <taxon>Eukaryota</taxon>
        <taxon>Viridiplantae</taxon>
        <taxon>Streptophyta</taxon>
        <taxon>Embryophyta</taxon>
        <taxon>Tracheophyta</taxon>
        <taxon>Lycopodiopsida</taxon>
        <taxon>Lycopodiales</taxon>
        <taxon>Lycopodiaceae</taxon>
        <taxon>Lycopodioideae</taxon>
        <taxon>Diphasiastrum</taxon>
    </lineage>
</organism>
<dbReference type="EMBL" id="CM055092">
    <property type="protein sequence ID" value="KAJ7567850.1"/>
    <property type="molecule type" value="Genomic_DNA"/>
</dbReference>
<dbReference type="Proteomes" id="UP001162992">
    <property type="component" value="Chromosome 1"/>
</dbReference>
<reference evidence="2" key="1">
    <citation type="journal article" date="2024" name="Proc. Natl. Acad. Sci. U.S.A.">
        <title>Extraordinary preservation of gene collinearity over three hundred million years revealed in homosporous lycophytes.</title>
        <authorList>
            <person name="Li C."/>
            <person name="Wickell D."/>
            <person name="Kuo L.Y."/>
            <person name="Chen X."/>
            <person name="Nie B."/>
            <person name="Liao X."/>
            <person name="Peng D."/>
            <person name="Ji J."/>
            <person name="Jenkins J."/>
            <person name="Williams M."/>
            <person name="Shu S."/>
            <person name="Plott C."/>
            <person name="Barry K."/>
            <person name="Rajasekar S."/>
            <person name="Grimwood J."/>
            <person name="Han X."/>
            <person name="Sun S."/>
            <person name="Hou Z."/>
            <person name="He W."/>
            <person name="Dai G."/>
            <person name="Sun C."/>
            <person name="Schmutz J."/>
            <person name="Leebens-Mack J.H."/>
            <person name="Li F.W."/>
            <person name="Wang L."/>
        </authorList>
    </citation>
    <scope>NUCLEOTIDE SEQUENCE [LARGE SCALE GENOMIC DNA]</scope>
    <source>
        <strain evidence="2">cv. PW_Plant_1</strain>
    </source>
</reference>
<sequence length="217" mass="23669">MVWVSKLELQAEKILQGSLAIDRSSMPSSVFDRMLSGWVSLRRRLAGHSMQVHATTLDEVVSVNSLFTSAIFVGFSLSFPSNNNTTFQTDKSCVPGADTIKYLFVFEVMAFGFFLFSSLVAHGMKLYIVFRSGKDMGQGSTAQINSMFLRAGMLTAALGTVAGTTFLMLSLITIVQLRLGALSCRNGWAEAAIIPLVSLTSVGITVFIICVMYDSFR</sequence>
<protein>
    <submittedName>
        <fullName evidence="1">Uncharacterized protein</fullName>
    </submittedName>
</protein>
<evidence type="ECO:0000313" key="2">
    <source>
        <dbReference type="Proteomes" id="UP001162992"/>
    </source>
</evidence>
<keyword evidence="2" id="KW-1185">Reference proteome</keyword>
<comment type="caution">
    <text evidence="1">The sequence shown here is derived from an EMBL/GenBank/DDBJ whole genome shotgun (WGS) entry which is preliminary data.</text>
</comment>
<accession>A0ACC2EN87</accession>
<name>A0ACC2EN87_DIPCM</name>
<proteinExistence type="predicted"/>
<evidence type="ECO:0000313" key="1">
    <source>
        <dbReference type="EMBL" id="KAJ7567850.1"/>
    </source>
</evidence>